<dbReference type="KEGG" id="adl:AURDEDRAFT_174030"/>
<dbReference type="Pfam" id="PF12937">
    <property type="entry name" value="F-box-like"/>
    <property type="match status" value="1"/>
</dbReference>
<dbReference type="AlphaFoldDB" id="J0CZA8"/>
<dbReference type="PROSITE" id="PS50181">
    <property type="entry name" value="FBOX"/>
    <property type="match status" value="1"/>
</dbReference>
<evidence type="ECO:0000259" key="1">
    <source>
        <dbReference type="PROSITE" id="PS50181"/>
    </source>
</evidence>
<dbReference type="InterPro" id="IPR001810">
    <property type="entry name" value="F-box_dom"/>
</dbReference>
<dbReference type="SUPFAM" id="SSF81383">
    <property type="entry name" value="F-box domain"/>
    <property type="match status" value="1"/>
</dbReference>
<name>J0CZA8_AURST</name>
<dbReference type="OrthoDB" id="10257471at2759"/>
<accession>J0CZA8</accession>
<dbReference type="InParanoid" id="J0CZA8"/>
<organism evidence="2 3">
    <name type="scientific">Auricularia subglabra (strain TFB-10046 / SS5)</name>
    <name type="common">White-rot fungus</name>
    <name type="synonym">Auricularia delicata (strain TFB10046)</name>
    <dbReference type="NCBI Taxonomy" id="717982"/>
    <lineage>
        <taxon>Eukaryota</taxon>
        <taxon>Fungi</taxon>
        <taxon>Dikarya</taxon>
        <taxon>Basidiomycota</taxon>
        <taxon>Agaricomycotina</taxon>
        <taxon>Agaricomycetes</taxon>
        <taxon>Auriculariales</taxon>
        <taxon>Auriculariaceae</taxon>
        <taxon>Auricularia</taxon>
    </lineage>
</organism>
<evidence type="ECO:0000313" key="2">
    <source>
        <dbReference type="EMBL" id="EJD36961.1"/>
    </source>
</evidence>
<dbReference type="EMBL" id="JH687850">
    <property type="protein sequence ID" value="EJD36961.1"/>
    <property type="molecule type" value="Genomic_DNA"/>
</dbReference>
<dbReference type="Proteomes" id="UP000006514">
    <property type="component" value="Unassembled WGS sequence"/>
</dbReference>
<dbReference type="Gene3D" id="1.20.1280.50">
    <property type="match status" value="1"/>
</dbReference>
<keyword evidence="3" id="KW-1185">Reference proteome</keyword>
<gene>
    <name evidence="2" type="ORF">AURDEDRAFT_174030</name>
</gene>
<dbReference type="InterPro" id="IPR036047">
    <property type="entry name" value="F-box-like_dom_sf"/>
</dbReference>
<proteinExistence type="predicted"/>
<evidence type="ECO:0000313" key="3">
    <source>
        <dbReference type="Proteomes" id="UP000006514"/>
    </source>
</evidence>
<protein>
    <recommendedName>
        <fullName evidence="1">F-box domain-containing protein</fullName>
    </recommendedName>
</protein>
<reference evidence="3" key="1">
    <citation type="journal article" date="2012" name="Science">
        <title>The Paleozoic origin of enzymatic lignin decomposition reconstructed from 31 fungal genomes.</title>
        <authorList>
            <person name="Floudas D."/>
            <person name="Binder M."/>
            <person name="Riley R."/>
            <person name="Barry K."/>
            <person name="Blanchette R.A."/>
            <person name="Henrissat B."/>
            <person name="Martinez A.T."/>
            <person name="Otillar R."/>
            <person name="Spatafora J.W."/>
            <person name="Yadav J.S."/>
            <person name="Aerts A."/>
            <person name="Benoit I."/>
            <person name="Boyd A."/>
            <person name="Carlson A."/>
            <person name="Copeland A."/>
            <person name="Coutinho P.M."/>
            <person name="de Vries R.P."/>
            <person name="Ferreira P."/>
            <person name="Findley K."/>
            <person name="Foster B."/>
            <person name="Gaskell J."/>
            <person name="Glotzer D."/>
            <person name="Gorecki P."/>
            <person name="Heitman J."/>
            <person name="Hesse C."/>
            <person name="Hori C."/>
            <person name="Igarashi K."/>
            <person name="Jurgens J.A."/>
            <person name="Kallen N."/>
            <person name="Kersten P."/>
            <person name="Kohler A."/>
            <person name="Kuees U."/>
            <person name="Kumar T.K.A."/>
            <person name="Kuo A."/>
            <person name="LaButti K."/>
            <person name="Larrondo L.F."/>
            <person name="Lindquist E."/>
            <person name="Ling A."/>
            <person name="Lombard V."/>
            <person name="Lucas S."/>
            <person name="Lundell T."/>
            <person name="Martin R."/>
            <person name="McLaughlin D.J."/>
            <person name="Morgenstern I."/>
            <person name="Morin E."/>
            <person name="Murat C."/>
            <person name="Nagy L.G."/>
            <person name="Nolan M."/>
            <person name="Ohm R.A."/>
            <person name="Patyshakuliyeva A."/>
            <person name="Rokas A."/>
            <person name="Ruiz-Duenas F.J."/>
            <person name="Sabat G."/>
            <person name="Salamov A."/>
            <person name="Samejima M."/>
            <person name="Schmutz J."/>
            <person name="Slot J.C."/>
            <person name="St John F."/>
            <person name="Stenlid J."/>
            <person name="Sun H."/>
            <person name="Sun S."/>
            <person name="Syed K."/>
            <person name="Tsang A."/>
            <person name="Wiebenga A."/>
            <person name="Young D."/>
            <person name="Pisabarro A."/>
            <person name="Eastwood D.C."/>
            <person name="Martin F."/>
            <person name="Cullen D."/>
            <person name="Grigoriev I.V."/>
            <person name="Hibbett D.S."/>
        </authorList>
    </citation>
    <scope>NUCLEOTIDE SEQUENCE [LARGE SCALE GENOMIC DNA]</scope>
    <source>
        <strain evidence="3">TFB10046</strain>
    </source>
</reference>
<sequence>MTTAPRSSIKVTSTVCPWFRTPLPARQIQTTPLDMSRLTANDAISKLPVELLRHIMQYLDFRDRVSLSHANARLRNVAVTNPALWENIRLPIRRESIDAVHELVGRTLPDRHLRAATVDITPDDLQPLSSFVTHHLGRLETLELYFAPFDLQQRTYLDDLDALWRAFGNQAADRLISLTLFAGPQPIHTIPASIFNRVPPSRLRALNIEGFRFESVCPAFATVMRVSIDLAGLPTGLTAPSLGELFPGALLIDVERCESHLVPGANGELIPHDHLSKLPVLTAAHPVPQLHMAWNSRRPGTPDDAAAQWTVASSQFVGYLSVLCPDHAEVRAAALYRAGAHANALGVLPVVGAGAGAGATSVSVSLRHAGGGVSGAQTVVPPAGTPLLAQVVASVAPYAPGVTTLVLSTARLGALLGVASERYGRLSHLVLYLERENMGEDGRLIDPSNLQHMPHIASFTHVELHATSAVTVDSTALLALLCLIAPNCTEHFMVSPFGITVTNPQLLLDAFPRALPGRTK</sequence>
<feature type="domain" description="F-box" evidence="1">
    <location>
        <begin position="41"/>
        <end position="88"/>
    </location>
</feature>